<keyword evidence="2" id="KW-1185">Reference proteome</keyword>
<reference evidence="1 2" key="1">
    <citation type="submission" date="2024-07" db="EMBL/GenBank/DDBJ databases">
        <title>Section-level genome sequencing and comparative genomics of Aspergillus sections Usti and Cavernicolus.</title>
        <authorList>
            <consortium name="Lawrence Berkeley National Laboratory"/>
            <person name="Nybo J.L."/>
            <person name="Vesth T.C."/>
            <person name="Theobald S."/>
            <person name="Frisvad J.C."/>
            <person name="Larsen T.O."/>
            <person name="Kjaerboelling I."/>
            <person name="Rothschild-Mancinelli K."/>
            <person name="Lyhne E.K."/>
            <person name="Kogle M.E."/>
            <person name="Barry K."/>
            <person name="Clum A."/>
            <person name="Na H."/>
            <person name="Ledsgaard L."/>
            <person name="Lin J."/>
            <person name="Lipzen A."/>
            <person name="Kuo A."/>
            <person name="Riley R."/>
            <person name="Mondo S."/>
            <person name="Labutti K."/>
            <person name="Haridas S."/>
            <person name="Pangalinan J."/>
            <person name="Salamov A.A."/>
            <person name="Simmons B.A."/>
            <person name="Magnuson J.K."/>
            <person name="Chen J."/>
            <person name="Drula E."/>
            <person name="Henrissat B."/>
            <person name="Wiebenga A."/>
            <person name="Lubbers R.J."/>
            <person name="Gomes A.C."/>
            <person name="Makela M.R."/>
            <person name="Stajich J."/>
            <person name="Grigoriev I.V."/>
            <person name="Mortensen U.H."/>
            <person name="De Vries R.P."/>
            <person name="Baker S.E."/>
            <person name="Andersen M.R."/>
        </authorList>
    </citation>
    <scope>NUCLEOTIDE SEQUENCE [LARGE SCALE GENOMIC DNA]</scope>
    <source>
        <strain evidence="1 2">CBS 588.65</strain>
    </source>
</reference>
<dbReference type="EMBL" id="JBFXLT010000003">
    <property type="protein sequence ID" value="KAL2822014.1"/>
    <property type="molecule type" value="Genomic_DNA"/>
</dbReference>
<organism evidence="1 2">
    <name type="scientific">Aspergillus granulosus</name>
    <dbReference type="NCBI Taxonomy" id="176169"/>
    <lineage>
        <taxon>Eukaryota</taxon>
        <taxon>Fungi</taxon>
        <taxon>Dikarya</taxon>
        <taxon>Ascomycota</taxon>
        <taxon>Pezizomycotina</taxon>
        <taxon>Eurotiomycetes</taxon>
        <taxon>Eurotiomycetidae</taxon>
        <taxon>Eurotiales</taxon>
        <taxon>Aspergillaceae</taxon>
        <taxon>Aspergillus</taxon>
        <taxon>Aspergillus subgen. Nidulantes</taxon>
    </lineage>
</organism>
<proteinExistence type="predicted"/>
<sequence length="51" mass="5825">MKQVIFKGPRPTRRYSIVSSSFCQNPRLGCFGDHRSRMNSCSMLTAERTGE</sequence>
<evidence type="ECO:0000313" key="1">
    <source>
        <dbReference type="EMBL" id="KAL2822014.1"/>
    </source>
</evidence>
<evidence type="ECO:0000313" key="2">
    <source>
        <dbReference type="Proteomes" id="UP001610334"/>
    </source>
</evidence>
<dbReference type="Proteomes" id="UP001610334">
    <property type="component" value="Unassembled WGS sequence"/>
</dbReference>
<accession>A0ABR4I3Z3</accession>
<gene>
    <name evidence="1" type="ORF">BJX63DRAFT_377766</name>
</gene>
<comment type="caution">
    <text evidence="1">The sequence shown here is derived from an EMBL/GenBank/DDBJ whole genome shotgun (WGS) entry which is preliminary data.</text>
</comment>
<name>A0ABR4I3Z3_9EURO</name>
<protein>
    <submittedName>
        <fullName evidence="1">Uncharacterized protein</fullName>
    </submittedName>
</protein>